<sequence length="68" mass="7842">MNVLLIKVVTKSIEIVEEMYCNKVMRNQKIKIPIKIGICISAYSSLEKDILSLAYRTTYICEIDVKVM</sequence>
<dbReference type="AlphaFoldDB" id="A0A9W3LF91"/>
<dbReference type="RefSeq" id="WP_001101740.1">
    <property type="nucleotide sequence ID" value="NZ_CP007512.1"/>
</dbReference>
<dbReference type="Proteomes" id="UP000031778">
    <property type="component" value="Chromosome"/>
</dbReference>
<name>A0A9W3LF91_9BACI</name>
<evidence type="ECO:0000313" key="2">
    <source>
        <dbReference type="Proteomes" id="UP000031778"/>
    </source>
</evidence>
<reference evidence="1 2" key="1">
    <citation type="submission" date="2014-03" db="EMBL/GenBank/DDBJ databases">
        <title>The Complete Genome Sequence of Bacillus bombyseptieus.</title>
        <authorList>
            <person name="Cheng T."/>
            <person name="Lin P."/>
            <person name="Jin S."/>
            <person name="Wu Y."/>
            <person name="Fu B."/>
            <person name="Long R."/>
            <person name="Liu D."/>
            <person name="Guo Y."/>
            <person name="Peng L."/>
            <person name="Xia Q."/>
        </authorList>
    </citation>
    <scope>NUCLEOTIDE SEQUENCE [LARGE SCALE GENOMIC DNA]</scope>
    <source>
        <strain evidence="2">wang</strain>
    </source>
</reference>
<gene>
    <name evidence="1" type="ORF">CY96_09095</name>
</gene>
<proteinExistence type="predicted"/>
<protein>
    <submittedName>
        <fullName evidence="1">Uncharacterized protein</fullName>
    </submittedName>
</protein>
<keyword evidence="2" id="KW-1185">Reference proteome</keyword>
<accession>A0A9W3LF91</accession>
<dbReference type="KEGG" id="bby:CY96_09095"/>
<evidence type="ECO:0000313" key="1">
    <source>
        <dbReference type="EMBL" id="AHX18148.1"/>
    </source>
</evidence>
<organism evidence="1 2">
    <name type="scientific">Bacillus bombysepticus str. Wang</name>
    <dbReference type="NCBI Taxonomy" id="1330043"/>
    <lineage>
        <taxon>Bacteria</taxon>
        <taxon>Bacillati</taxon>
        <taxon>Bacillota</taxon>
        <taxon>Bacilli</taxon>
        <taxon>Bacillales</taxon>
        <taxon>Bacillaceae</taxon>
        <taxon>Bacillus</taxon>
        <taxon>Bacillus cereus group</taxon>
    </lineage>
</organism>
<dbReference type="EMBL" id="CP007512">
    <property type="protein sequence ID" value="AHX18148.1"/>
    <property type="molecule type" value="Genomic_DNA"/>
</dbReference>